<dbReference type="OrthoDB" id="2381776at2"/>
<keyword evidence="2" id="KW-1185">Reference proteome</keyword>
<dbReference type="KEGG" id="tab:CIG75_14010"/>
<protein>
    <submittedName>
        <fullName evidence="1">Uncharacterized protein</fullName>
    </submittedName>
</protein>
<evidence type="ECO:0000313" key="1">
    <source>
        <dbReference type="EMBL" id="ASS75963.1"/>
    </source>
</evidence>
<dbReference type="EMBL" id="CP022657">
    <property type="protein sequence ID" value="ASS75963.1"/>
    <property type="molecule type" value="Genomic_DNA"/>
</dbReference>
<dbReference type="AlphaFoldDB" id="A0A223D3G5"/>
<reference evidence="1 2" key="1">
    <citation type="journal article" date="2015" name="Int. J. Syst. Evol. Microbiol.">
        <title>Tumebacillus algifaecis sp. nov., isolated from decomposing algal scum.</title>
        <authorList>
            <person name="Wu Y.F."/>
            <person name="Zhang B."/>
            <person name="Xing P."/>
            <person name="Wu Q.L."/>
            <person name="Liu S.J."/>
        </authorList>
    </citation>
    <scope>NUCLEOTIDE SEQUENCE [LARGE SCALE GENOMIC DNA]</scope>
    <source>
        <strain evidence="1 2">THMBR28</strain>
    </source>
</reference>
<accession>A0A223D3G5</accession>
<organism evidence="1 2">
    <name type="scientific">Tumebacillus algifaecis</name>
    <dbReference type="NCBI Taxonomy" id="1214604"/>
    <lineage>
        <taxon>Bacteria</taxon>
        <taxon>Bacillati</taxon>
        <taxon>Bacillota</taxon>
        <taxon>Bacilli</taxon>
        <taxon>Bacillales</taxon>
        <taxon>Alicyclobacillaceae</taxon>
        <taxon>Tumebacillus</taxon>
    </lineage>
</organism>
<dbReference type="RefSeq" id="WP_094237201.1">
    <property type="nucleotide sequence ID" value="NZ_CP022657.1"/>
</dbReference>
<dbReference type="Proteomes" id="UP000214688">
    <property type="component" value="Chromosome"/>
</dbReference>
<evidence type="ECO:0000313" key="2">
    <source>
        <dbReference type="Proteomes" id="UP000214688"/>
    </source>
</evidence>
<name>A0A223D3G5_9BACL</name>
<proteinExistence type="predicted"/>
<sequence>MESLEMFEPLSGLDDLVQILETMFADEKVSVRLEMQVERGESVTDLVLAQFNGQFDLCDIVMSELETEVALEFLFQEMSGVLEAEEPSVVTLPIDPQDVEVDLHEQKVTLESGAFTLTLTRLPLERV</sequence>
<gene>
    <name evidence="1" type="ORF">CIG75_14010</name>
</gene>